<dbReference type="InterPro" id="IPR002104">
    <property type="entry name" value="Integrase_catalytic"/>
</dbReference>
<dbReference type="PROSITE" id="PS51898">
    <property type="entry name" value="TYR_RECOMBINASE"/>
    <property type="match status" value="1"/>
</dbReference>
<protein>
    <recommendedName>
        <fullName evidence="5">Tyr recombinase domain-containing protein</fullName>
    </recommendedName>
</protein>
<reference evidence="6" key="1">
    <citation type="journal article" date="2021" name="Front. Microbiol.">
        <title>Comprehensive Comparative Genomics and Phenotyping of Methylobacterium Species.</title>
        <authorList>
            <person name="Alessa O."/>
            <person name="Ogura Y."/>
            <person name="Fujitani Y."/>
            <person name="Takami H."/>
            <person name="Hayashi T."/>
            <person name="Sahin N."/>
            <person name="Tani A."/>
        </authorList>
    </citation>
    <scope>NUCLEOTIDE SEQUENCE</scope>
    <source>
        <strain evidence="6">DSM 17168</strain>
    </source>
</reference>
<organism evidence="6 7">
    <name type="scientific">Methylobacterium isbiliense</name>
    <dbReference type="NCBI Taxonomy" id="315478"/>
    <lineage>
        <taxon>Bacteria</taxon>
        <taxon>Pseudomonadati</taxon>
        <taxon>Pseudomonadota</taxon>
        <taxon>Alphaproteobacteria</taxon>
        <taxon>Hyphomicrobiales</taxon>
        <taxon>Methylobacteriaceae</taxon>
        <taxon>Methylobacterium</taxon>
    </lineage>
</organism>
<dbReference type="InterPro" id="IPR011010">
    <property type="entry name" value="DNA_brk_join_enz"/>
</dbReference>
<dbReference type="CDD" id="cd01184">
    <property type="entry name" value="INT_C_like_1"/>
    <property type="match status" value="1"/>
</dbReference>
<evidence type="ECO:0000256" key="3">
    <source>
        <dbReference type="ARBA" id="ARBA00023125"/>
    </source>
</evidence>
<keyword evidence="2" id="KW-0229">DNA integration</keyword>
<dbReference type="InterPro" id="IPR050090">
    <property type="entry name" value="Tyrosine_recombinase_XerCD"/>
</dbReference>
<comment type="caution">
    <text evidence="6">The sequence shown here is derived from an EMBL/GenBank/DDBJ whole genome shotgun (WGS) entry which is preliminary data.</text>
</comment>
<accession>A0ABQ4SCX3</accession>
<dbReference type="InterPro" id="IPR046668">
    <property type="entry name" value="DUF6538"/>
</dbReference>
<keyword evidence="4" id="KW-0233">DNA recombination</keyword>
<dbReference type="EMBL" id="BPQQ01000031">
    <property type="protein sequence ID" value="GJE00892.1"/>
    <property type="molecule type" value="Genomic_DNA"/>
</dbReference>
<dbReference type="SUPFAM" id="SSF56349">
    <property type="entry name" value="DNA breaking-rejoining enzymes"/>
    <property type="match status" value="1"/>
</dbReference>
<gene>
    <name evidence="6" type="ORF">GMJLKIPL_2819</name>
</gene>
<sequence length="677" mass="75573">MPAIAHAYRRGGSYSWRRRIPLPLIRFCRSRQLVVSLGTRDPARARFLASQLTAHSDQLFHRAMSEPEPDLIMSRRQLDGIFRESLLAHLEKLDRIAAAERAEPDFDPEASRRADRRMGWILRILGARGAAATIDTPLADEMRRDGLNDLDIEEARATLAAMVRQNGHLMPRARLEGLLANQAVAPTMTNLSLAQEIAFRGMSAAAFATERRYDGLRIEEVTLRDAILLREAQVPPEATGSTATVSTARSQSNADAVPQMPTGVAIVSASPDLALDTTDQEPHQKGMHPIIAFGEAMIAGRARDETWDAKTQHQARQIFALFAKLLVENGLIRVTDLRQSHFAELVDLLRSVSPSYGKSPRDAERSTAELREIGAKLPTNKRGIVGDTINRHLTFLGQLVTFLKAQGLAIDASIDLALLRARKRDRARNRRPSLSNDDVAAIFRLPCFTGCRSWRDPFTTGDQVFHRALYFAIILLYYTGARREEIAGLHVDDVEEASGIAYLAFRFNETRRLKNVQSIRFVALHPEVLRLGFLDYVKAVRALGYGLVFPDLKSPNSSSPLGDRLYDEFSSGLRKAISNEAERKKVIHSFRHSLGNNLKQARVHTEIRADILGHAGSGETDERYCDPTALALMLEELKKVPAVTNHLAQKPIQLLPWVSAKERPPFARARRRSISRG</sequence>
<evidence type="ECO:0000256" key="4">
    <source>
        <dbReference type="ARBA" id="ARBA00023172"/>
    </source>
</evidence>
<dbReference type="PANTHER" id="PTHR30349">
    <property type="entry name" value="PHAGE INTEGRASE-RELATED"/>
    <property type="match status" value="1"/>
</dbReference>
<proteinExistence type="inferred from homology"/>
<keyword evidence="7" id="KW-1185">Reference proteome</keyword>
<dbReference type="InterPro" id="IPR013762">
    <property type="entry name" value="Integrase-like_cat_sf"/>
</dbReference>
<evidence type="ECO:0000256" key="2">
    <source>
        <dbReference type="ARBA" id="ARBA00022908"/>
    </source>
</evidence>
<dbReference type="Pfam" id="PF00589">
    <property type="entry name" value="Phage_integrase"/>
    <property type="match status" value="1"/>
</dbReference>
<feature type="domain" description="Tyr recombinase" evidence="5">
    <location>
        <begin position="429"/>
        <end position="639"/>
    </location>
</feature>
<reference evidence="6" key="2">
    <citation type="submission" date="2021-08" db="EMBL/GenBank/DDBJ databases">
        <authorList>
            <person name="Tani A."/>
            <person name="Ola A."/>
            <person name="Ogura Y."/>
            <person name="Katsura K."/>
            <person name="Hayashi T."/>
        </authorList>
    </citation>
    <scope>NUCLEOTIDE SEQUENCE</scope>
    <source>
        <strain evidence="6">DSM 17168</strain>
    </source>
</reference>
<comment type="similarity">
    <text evidence="1">Belongs to the 'phage' integrase family.</text>
</comment>
<dbReference type="PANTHER" id="PTHR30349:SF41">
    <property type="entry name" value="INTEGRASE_RECOMBINASE PROTEIN MJ0367-RELATED"/>
    <property type="match status" value="1"/>
</dbReference>
<dbReference type="Gene3D" id="1.10.443.10">
    <property type="entry name" value="Intergrase catalytic core"/>
    <property type="match status" value="1"/>
</dbReference>
<evidence type="ECO:0000313" key="6">
    <source>
        <dbReference type="EMBL" id="GJE00892.1"/>
    </source>
</evidence>
<evidence type="ECO:0000313" key="7">
    <source>
        <dbReference type="Proteomes" id="UP001055153"/>
    </source>
</evidence>
<keyword evidence="3" id="KW-0238">DNA-binding</keyword>
<evidence type="ECO:0000256" key="1">
    <source>
        <dbReference type="ARBA" id="ARBA00008857"/>
    </source>
</evidence>
<dbReference type="Pfam" id="PF20172">
    <property type="entry name" value="DUF6538"/>
    <property type="match status" value="1"/>
</dbReference>
<evidence type="ECO:0000259" key="5">
    <source>
        <dbReference type="PROSITE" id="PS51898"/>
    </source>
</evidence>
<name>A0ABQ4SCX3_9HYPH</name>
<dbReference type="Proteomes" id="UP001055153">
    <property type="component" value="Unassembled WGS sequence"/>
</dbReference>